<keyword evidence="2" id="KW-1185">Reference proteome</keyword>
<gene>
    <name evidence="1" type="ORF">ANCDUO_19412</name>
</gene>
<dbReference type="Proteomes" id="UP000054047">
    <property type="component" value="Unassembled WGS sequence"/>
</dbReference>
<name>A0A0C2FV03_9BILA</name>
<evidence type="ECO:0000313" key="1">
    <source>
        <dbReference type="EMBL" id="KIH50509.1"/>
    </source>
</evidence>
<dbReference type="AlphaFoldDB" id="A0A0C2FV03"/>
<reference evidence="1 2" key="1">
    <citation type="submission" date="2013-12" db="EMBL/GenBank/DDBJ databases">
        <title>Draft genome of the parsitic nematode Ancylostoma duodenale.</title>
        <authorList>
            <person name="Mitreva M."/>
        </authorList>
    </citation>
    <scope>NUCLEOTIDE SEQUENCE [LARGE SCALE GENOMIC DNA]</scope>
    <source>
        <strain evidence="1 2">Zhejiang</strain>
    </source>
</reference>
<proteinExistence type="predicted"/>
<evidence type="ECO:0000313" key="2">
    <source>
        <dbReference type="Proteomes" id="UP000054047"/>
    </source>
</evidence>
<dbReference type="EMBL" id="KN749503">
    <property type="protein sequence ID" value="KIH50509.1"/>
    <property type="molecule type" value="Genomic_DNA"/>
</dbReference>
<protein>
    <submittedName>
        <fullName evidence="1">Uncharacterized protein</fullName>
    </submittedName>
</protein>
<organism evidence="1 2">
    <name type="scientific">Ancylostoma duodenale</name>
    <dbReference type="NCBI Taxonomy" id="51022"/>
    <lineage>
        <taxon>Eukaryota</taxon>
        <taxon>Metazoa</taxon>
        <taxon>Ecdysozoa</taxon>
        <taxon>Nematoda</taxon>
        <taxon>Chromadorea</taxon>
        <taxon>Rhabditida</taxon>
        <taxon>Rhabditina</taxon>
        <taxon>Rhabditomorpha</taxon>
        <taxon>Strongyloidea</taxon>
        <taxon>Ancylostomatidae</taxon>
        <taxon>Ancylostomatinae</taxon>
        <taxon>Ancylostoma</taxon>
    </lineage>
</organism>
<accession>A0A0C2FV03</accession>
<sequence length="83" mass="7983">MSCCAKRGIGATACAKAGATADATAGATSGATAGAAKDAGDMTGADIIGAFSADGRTVVSAGRLATFHVSDSKLPLGNSEYER</sequence>